<feature type="compositionally biased region" description="Polar residues" evidence="1">
    <location>
        <begin position="134"/>
        <end position="153"/>
    </location>
</feature>
<evidence type="ECO:0000313" key="3">
    <source>
        <dbReference type="Proteomes" id="UP000594454"/>
    </source>
</evidence>
<keyword evidence="3" id="KW-1185">Reference proteome</keyword>
<evidence type="ECO:0000256" key="1">
    <source>
        <dbReference type="SAM" id="MobiDB-lite"/>
    </source>
</evidence>
<feature type="region of interest" description="Disordered" evidence="1">
    <location>
        <begin position="134"/>
        <end position="214"/>
    </location>
</feature>
<reference evidence="2 3" key="1">
    <citation type="submission" date="2020-11" db="EMBL/GenBank/DDBJ databases">
        <authorList>
            <person name="Wallbank WR R."/>
            <person name="Pardo Diaz C."/>
            <person name="Kozak K."/>
            <person name="Martin S."/>
            <person name="Jiggins C."/>
            <person name="Moest M."/>
            <person name="Warren A I."/>
            <person name="Generalovic N T."/>
            <person name="Byers J.R.P. K."/>
            <person name="Montejo-Kovacevich G."/>
            <person name="Yen C E."/>
        </authorList>
    </citation>
    <scope>NUCLEOTIDE SEQUENCE [LARGE SCALE GENOMIC DNA]</scope>
</reference>
<dbReference type="FunCoup" id="A0A7R8UJV8">
    <property type="interactions" value="5"/>
</dbReference>
<protein>
    <submittedName>
        <fullName evidence="2">Uncharacterized protein</fullName>
    </submittedName>
</protein>
<proteinExistence type="predicted"/>
<dbReference type="EMBL" id="LR899010">
    <property type="protein sequence ID" value="CAD7082196.1"/>
    <property type="molecule type" value="Genomic_DNA"/>
</dbReference>
<feature type="compositionally biased region" description="Low complexity" evidence="1">
    <location>
        <begin position="332"/>
        <end position="349"/>
    </location>
</feature>
<sequence length="349" mass="38017">MAQNHLFMLEFAVQELVITQANECAPPEYPLNAEFTFRSGVYVSIPEDDFGSVKDESLEDELMCPPKRLSQNNNPNKSGQCCLFALENPVKEDELLMIHVYKKRTERCKFLIGATELKVKEMFDNVMLKYNDANNNQISNGGSKRNSTKSNGSLKRLSAGQNGEEEEEAAPEADIVSGTKSATGTKTPPVPGTAPRPENSPSSEVSPRPTNGHIQDHARSLAEQRNGDNHKHVMPPKRDVPVSEVRKMGMPLYNLEGKGTGSMVVLIRLSCMGRTVCTSIPYPEQPQKMAAKRPVCEEDCRPGGANVCADTCLARRAPCGAGIEEVVCGEGSSRSSSSSSSSNSTKSKY</sequence>
<feature type="compositionally biased region" description="Polar residues" evidence="1">
    <location>
        <begin position="199"/>
        <end position="213"/>
    </location>
</feature>
<dbReference type="OrthoDB" id="6624851at2759"/>
<organism evidence="2 3">
    <name type="scientific">Hermetia illucens</name>
    <name type="common">Black soldier fly</name>
    <dbReference type="NCBI Taxonomy" id="343691"/>
    <lineage>
        <taxon>Eukaryota</taxon>
        <taxon>Metazoa</taxon>
        <taxon>Ecdysozoa</taxon>
        <taxon>Arthropoda</taxon>
        <taxon>Hexapoda</taxon>
        <taxon>Insecta</taxon>
        <taxon>Pterygota</taxon>
        <taxon>Neoptera</taxon>
        <taxon>Endopterygota</taxon>
        <taxon>Diptera</taxon>
        <taxon>Brachycera</taxon>
        <taxon>Stratiomyomorpha</taxon>
        <taxon>Stratiomyidae</taxon>
        <taxon>Hermetiinae</taxon>
        <taxon>Hermetia</taxon>
    </lineage>
</organism>
<dbReference type="Proteomes" id="UP000594454">
    <property type="component" value="Chromosome 2"/>
</dbReference>
<gene>
    <name evidence="2" type="ORF">HERILL_LOCUS5249</name>
</gene>
<evidence type="ECO:0000313" key="2">
    <source>
        <dbReference type="EMBL" id="CAD7082196.1"/>
    </source>
</evidence>
<accession>A0A7R8UJV8</accession>
<dbReference type="InParanoid" id="A0A7R8UJV8"/>
<name>A0A7R8UJV8_HERIL</name>
<feature type="region of interest" description="Disordered" evidence="1">
    <location>
        <begin position="329"/>
        <end position="349"/>
    </location>
</feature>
<dbReference type="AlphaFoldDB" id="A0A7R8UJV8"/>